<keyword evidence="1" id="KW-1133">Transmembrane helix</keyword>
<accession>A0A011NR93</accession>
<evidence type="ECO:0000313" key="3">
    <source>
        <dbReference type="Proteomes" id="UP000022141"/>
    </source>
</evidence>
<dbReference type="Proteomes" id="UP000022141">
    <property type="component" value="Unassembled WGS sequence"/>
</dbReference>
<protein>
    <submittedName>
        <fullName evidence="2">Uncharacterized protein</fullName>
    </submittedName>
</protein>
<feature type="transmembrane region" description="Helical" evidence="1">
    <location>
        <begin position="12"/>
        <end position="33"/>
    </location>
</feature>
<sequence length="200" mass="22833">MKIVRTDFRKLQASAFAGILMVAAGGLALYVSFDARKSAEQARVHIAAQFAEADGKLKQVRDEESEVKQKSIVFNTLRERGIIGNEQRLDWVELLKDIRDKHRLIDLRYEIAPQRMLDGQVGNDFVVFASSMRLELKLLHEEDLTRLLDDLQRQAKALIRVKSCRIERLPATGDERGGGRANLMADCEIEWLTLRDVRSK</sequence>
<evidence type="ECO:0000313" key="2">
    <source>
        <dbReference type="EMBL" id="EXI85278.1"/>
    </source>
</evidence>
<keyword evidence="1" id="KW-0472">Membrane</keyword>
<gene>
    <name evidence="2" type="ORF">AW11_03601</name>
</gene>
<dbReference type="eggNOG" id="ENOG50331BH">
    <property type="taxonomic scope" value="Bacteria"/>
</dbReference>
<proteinExistence type="predicted"/>
<dbReference type="AlphaFoldDB" id="A0A011NR93"/>
<dbReference type="EMBL" id="JEMY01000057">
    <property type="protein sequence ID" value="EXI85278.1"/>
    <property type="molecule type" value="Genomic_DNA"/>
</dbReference>
<keyword evidence="3" id="KW-1185">Reference proteome</keyword>
<dbReference type="STRING" id="1454004.AW11_03601"/>
<evidence type="ECO:0000256" key="1">
    <source>
        <dbReference type="SAM" id="Phobius"/>
    </source>
</evidence>
<name>A0A011NR93_ACCRE</name>
<reference evidence="2" key="1">
    <citation type="submission" date="2014-02" db="EMBL/GenBank/DDBJ databases">
        <title>Expanding our view of genomic diversity in Candidatus Accumulibacter clades.</title>
        <authorList>
            <person name="Skennerton C.T."/>
            <person name="Barr J.J."/>
            <person name="Slater F.R."/>
            <person name="Bond P.L."/>
            <person name="Tyson G.W."/>
        </authorList>
    </citation>
    <scope>NUCLEOTIDE SEQUENCE [LARGE SCALE GENOMIC DNA]</scope>
</reference>
<keyword evidence="1" id="KW-0812">Transmembrane</keyword>
<comment type="caution">
    <text evidence="2">The sequence shown here is derived from an EMBL/GenBank/DDBJ whole genome shotgun (WGS) entry which is preliminary data.</text>
</comment>
<dbReference type="PATRIC" id="fig|1454004.3.peg.3702"/>
<organism evidence="2 3">
    <name type="scientific">Accumulibacter regalis</name>
    <dbReference type="NCBI Taxonomy" id="522306"/>
    <lineage>
        <taxon>Bacteria</taxon>
        <taxon>Pseudomonadati</taxon>
        <taxon>Pseudomonadota</taxon>
        <taxon>Betaproteobacteria</taxon>
        <taxon>Candidatus Accumulibacter</taxon>
    </lineage>
</organism>